<evidence type="ECO:0000313" key="8">
    <source>
        <dbReference type="EMBL" id="CAB4732279.1"/>
    </source>
</evidence>
<organism evidence="8">
    <name type="scientific">freshwater metagenome</name>
    <dbReference type="NCBI Taxonomy" id="449393"/>
    <lineage>
        <taxon>unclassified sequences</taxon>
        <taxon>metagenomes</taxon>
        <taxon>ecological metagenomes</taxon>
    </lineage>
</organism>
<dbReference type="GO" id="GO:0005886">
    <property type="term" value="C:plasma membrane"/>
    <property type="evidence" value="ECO:0007669"/>
    <property type="project" value="UniProtKB-SubCell"/>
</dbReference>
<feature type="transmembrane region" description="Helical" evidence="6">
    <location>
        <begin position="187"/>
        <end position="205"/>
    </location>
</feature>
<feature type="transmembrane region" description="Helical" evidence="6">
    <location>
        <begin position="266"/>
        <end position="294"/>
    </location>
</feature>
<sequence>MSGAVSAEQSAQRGPREWALKVGPWILLFVILAVLPFQFPSFRVEQFCFWMTLAIAACGLNLLTGYNGQISVGHGALFGIGAYTTGILITEFGVPLFGATVAAAVVCFFVGILVGLPALRIKGLYLALVTLAVATLFPLLLEQFSAITGGSGGLQITSPQMYRGEMRERPIRLESPIAGLANDQWKYFLFLAITVVIFVLSRNLIKSRVGRSLVAVRDNEIAAESSGIPVSKVKILTFGLSAAIAGIGGSLFALDQGQLYPSSFTIVLSIYILVAVVVGGASSIIGPAIGAVFYGLFSDVIIQQMPDRIQPARAVILGVLLILLMLLAPGGVVGGVRSLQANFASRKGGSPGSDPDLIM</sequence>
<dbReference type="InterPro" id="IPR043428">
    <property type="entry name" value="LivM-like"/>
</dbReference>
<feature type="transmembrane region" description="Helical" evidence="6">
    <location>
        <begin position="96"/>
        <end position="116"/>
    </location>
</feature>
<feature type="transmembrane region" description="Helical" evidence="6">
    <location>
        <begin position="70"/>
        <end position="90"/>
    </location>
</feature>
<dbReference type="EMBL" id="CAEZYU010000011">
    <property type="protein sequence ID" value="CAB4732279.1"/>
    <property type="molecule type" value="Genomic_DNA"/>
</dbReference>
<evidence type="ECO:0000256" key="4">
    <source>
        <dbReference type="ARBA" id="ARBA00022989"/>
    </source>
</evidence>
<evidence type="ECO:0000256" key="1">
    <source>
        <dbReference type="ARBA" id="ARBA00004651"/>
    </source>
</evidence>
<gene>
    <name evidence="7" type="ORF">UFOPK1358_00644</name>
    <name evidence="8" type="ORF">UFOPK2766_00394</name>
</gene>
<feature type="transmembrane region" description="Helical" evidence="6">
    <location>
        <begin position="123"/>
        <end position="141"/>
    </location>
</feature>
<dbReference type="PANTHER" id="PTHR30482">
    <property type="entry name" value="HIGH-AFFINITY BRANCHED-CHAIN AMINO ACID TRANSPORT SYSTEM PERMEASE"/>
    <property type="match status" value="1"/>
</dbReference>
<reference evidence="8" key="1">
    <citation type="submission" date="2020-05" db="EMBL/GenBank/DDBJ databases">
        <authorList>
            <person name="Chiriac C."/>
            <person name="Salcher M."/>
            <person name="Ghai R."/>
            <person name="Kavagutti S V."/>
        </authorList>
    </citation>
    <scope>NUCLEOTIDE SEQUENCE</scope>
</reference>
<dbReference type="CDD" id="cd06581">
    <property type="entry name" value="TM_PBP1_LivM_like"/>
    <property type="match status" value="1"/>
</dbReference>
<feature type="transmembrane region" description="Helical" evidence="6">
    <location>
        <begin position="314"/>
        <end position="336"/>
    </location>
</feature>
<feature type="transmembrane region" description="Helical" evidence="6">
    <location>
        <begin position="18"/>
        <end position="38"/>
    </location>
</feature>
<name>A0A6J6SD03_9ZZZZ</name>
<feature type="transmembrane region" description="Helical" evidence="6">
    <location>
        <begin position="44"/>
        <end position="63"/>
    </location>
</feature>
<dbReference type="PANTHER" id="PTHR30482:SF10">
    <property type="entry name" value="HIGH-AFFINITY BRANCHED-CHAIN AMINO ACID TRANSPORT PROTEIN BRAE"/>
    <property type="match status" value="1"/>
</dbReference>
<protein>
    <submittedName>
        <fullName evidence="8">Unannotated protein</fullName>
    </submittedName>
</protein>
<evidence type="ECO:0000256" key="3">
    <source>
        <dbReference type="ARBA" id="ARBA00022692"/>
    </source>
</evidence>
<dbReference type="AlphaFoldDB" id="A0A6J6SD03"/>
<dbReference type="Pfam" id="PF02653">
    <property type="entry name" value="BPD_transp_2"/>
    <property type="match status" value="1"/>
</dbReference>
<keyword evidence="4 6" id="KW-1133">Transmembrane helix</keyword>
<comment type="subcellular location">
    <subcellularLocation>
        <location evidence="1">Cell membrane</location>
        <topology evidence="1">Multi-pass membrane protein</topology>
    </subcellularLocation>
</comment>
<evidence type="ECO:0000313" key="7">
    <source>
        <dbReference type="EMBL" id="CAB4534510.1"/>
    </source>
</evidence>
<accession>A0A6J6SD03</accession>
<evidence type="ECO:0000256" key="5">
    <source>
        <dbReference type="ARBA" id="ARBA00023136"/>
    </source>
</evidence>
<keyword evidence="2" id="KW-1003">Cell membrane</keyword>
<dbReference type="InterPro" id="IPR001851">
    <property type="entry name" value="ABC_transp_permease"/>
</dbReference>
<keyword evidence="3 6" id="KW-0812">Transmembrane</keyword>
<proteinExistence type="predicted"/>
<evidence type="ECO:0000256" key="6">
    <source>
        <dbReference type="SAM" id="Phobius"/>
    </source>
</evidence>
<evidence type="ECO:0000256" key="2">
    <source>
        <dbReference type="ARBA" id="ARBA00022475"/>
    </source>
</evidence>
<keyword evidence="5 6" id="KW-0472">Membrane</keyword>
<dbReference type="GO" id="GO:0015658">
    <property type="term" value="F:branched-chain amino acid transmembrane transporter activity"/>
    <property type="evidence" value="ECO:0007669"/>
    <property type="project" value="InterPro"/>
</dbReference>
<feature type="transmembrane region" description="Helical" evidence="6">
    <location>
        <begin position="235"/>
        <end position="254"/>
    </location>
</feature>
<dbReference type="EMBL" id="CAEZSF010000044">
    <property type="protein sequence ID" value="CAB4534510.1"/>
    <property type="molecule type" value="Genomic_DNA"/>
</dbReference>